<evidence type="ECO:0000256" key="6">
    <source>
        <dbReference type="ARBA" id="ARBA00022692"/>
    </source>
</evidence>
<keyword evidence="7 11" id="KW-1133">Transmembrane helix</keyword>
<evidence type="ECO:0000313" key="14">
    <source>
        <dbReference type="Proteomes" id="UP001057498"/>
    </source>
</evidence>
<evidence type="ECO:0000256" key="5">
    <source>
        <dbReference type="ARBA" id="ARBA00022519"/>
    </source>
</evidence>
<comment type="subcellular location">
    <subcellularLocation>
        <location evidence="1">Cell inner membrane</location>
        <topology evidence="1">Single-pass membrane protein</topology>
    </subcellularLocation>
</comment>
<dbReference type="Proteomes" id="UP001057498">
    <property type="component" value="Chromosome"/>
</dbReference>
<dbReference type="Gene3D" id="3.30.700.10">
    <property type="entry name" value="Glycoprotein, Type 4 Pilin"/>
    <property type="match status" value="1"/>
</dbReference>
<dbReference type="InterPro" id="IPR045584">
    <property type="entry name" value="Pilin-like"/>
</dbReference>
<dbReference type="InterPro" id="IPR022346">
    <property type="entry name" value="T2SS_GspH"/>
</dbReference>
<evidence type="ECO:0000256" key="10">
    <source>
        <dbReference type="ARBA" id="ARBA00030775"/>
    </source>
</evidence>
<dbReference type="InterPro" id="IPR012902">
    <property type="entry name" value="N_methyl_site"/>
</dbReference>
<evidence type="ECO:0000259" key="12">
    <source>
        <dbReference type="Pfam" id="PF12019"/>
    </source>
</evidence>
<dbReference type="Pfam" id="PF12019">
    <property type="entry name" value="GspH"/>
    <property type="match status" value="1"/>
</dbReference>
<evidence type="ECO:0000313" key="13">
    <source>
        <dbReference type="EMBL" id="BDI04693.1"/>
    </source>
</evidence>
<keyword evidence="6 11" id="KW-0812">Transmembrane</keyword>
<sequence>MPKSPCCRSATPAPRGVTLVEMLIVVSLLAVIASVLVPSVSGNDGQRLDVAAAEVRDALRFSRAEAMRRGKYVLFDAESSPGQVRVMATSGGCASFSSFTAATDPRTKSAYVVKVTDGPFSGGVTVTPNFLVGGSAYGGLTFDAEGRPASVCQVSSKTSKGTPATGSGVLLTHGDRQLTVAVDPATGRVSIL</sequence>
<protein>
    <recommendedName>
        <fullName evidence="2">Type II secretion system protein H</fullName>
    </recommendedName>
    <alternativeName>
        <fullName evidence="10">General secretion pathway protein H</fullName>
    </alternativeName>
</protein>
<keyword evidence="4" id="KW-0488">Methylation</keyword>
<evidence type="ECO:0000256" key="2">
    <source>
        <dbReference type="ARBA" id="ARBA00021549"/>
    </source>
</evidence>
<feature type="transmembrane region" description="Helical" evidence="11">
    <location>
        <begin position="19"/>
        <end position="37"/>
    </location>
</feature>
<comment type="similarity">
    <text evidence="9">Belongs to the GSP H family.</text>
</comment>
<evidence type="ECO:0000256" key="4">
    <source>
        <dbReference type="ARBA" id="ARBA00022481"/>
    </source>
</evidence>
<evidence type="ECO:0000256" key="3">
    <source>
        <dbReference type="ARBA" id="ARBA00022475"/>
    </source>
</evidence>
<keyword evidence="8 11" id="KW-0472">Membrane</keyword>
<keyword evidence="5" id="KW-0997">Cell inner membrane</keyword>
<feature type="domain" description="General secretion pathway GspH" evidence="12">
    <location>
        <begin position="51"/>
        <end position="184"/>
    </location>
</feature>
<name>A0ABN6PL03_9BURK</name>
<evidence type="ECO:0000256" key="8">
    <source>
        <dbReference type="ARBA" id="ARBA00023136"/>
    </source>
</evidence>
<keyword evidence="3" id="KW-1003">Cell membrane</keyword>
<evidence type="ECO:0000256" key="11">
    <source>
        <dbReference type="SAM" id="Phobius"/>
    </source>
</evidence>
<organism evidence="13 14">
    <name type="scientific">Sphaerotilus microaerophilus</name>
    <dbReference type="NCBI Taxonomy" id="2914710"/>
    <lineage>
        <taxon>Bacteria</taxon>
        <taxon>Pseudomonadati</taxon>
        <taxon>Pseudomonadota</taxon>
        <taxon>Betaproteobacteria</taxon>
        <taxon>Burkholderiales</taxon>
        <taxon>Sphaerotilaceae</taxon>
        <taxon>Sphaerotilus</taxon>
    </lineage>
</organism>
<evidence type="ECO:0000256" key="7">
    <source>
        <dbReference type="ARBA" id="ARBA00022989"/>
    </source>
</evidence>
<keyword evidence="14" id="KW-1185">Reference proteome</keyword>
<dbReference type="PROSITE" id="PS00409">
    <property type="entry name" value="PROKAR_NTER_METHYL"/>
    <property type="match status" value="1"/>
</dbReference>
<evidence type="ECO:0000256" key="1">
    <source>
        <dbReference type="ARBA" id="ARBA00004377"/>
    </source>
</evidence>
<dbReference type="EMBL" id="AP025730">
    <property type="protein sequence ID" value="BDI04693.1"/>
    <property type="molecule type" value="Genomic_DNA"/>
</dbReference>
<dbReference type="RefSeq" id="WP_251972796.1">
    <property type="nucleotide sequence ID" value="NZ_AP025730.1"/>
</dbReference>
<evidence type="ECO:0000256" key="9">
    <source>
        <dbReference type="ARBA" id="ARBA00025772"/>
    </source>
</evidence>
<dbReference type="NCBIfam" id="TIGR02532">
    <property type="entry name" value="IV_pilin_GFxxxE"/>
    <property type="match status" value="1"/>
</dbReference>
<dbReference type="SUPFAM" id="SSF54523">
    <property type="entry name" value="Pili subunits"/>
    <property type="match status" value="1"/>
</dbReference>
<accession>A0ABN6PL03</accession>
<dbReference type="Pfam" id="PF07963">
    <property type="entry name" value="N_methyl"/>
    <property type="match status" value="1"/>
</dbReference>
<gene>
    <name evidence="13" type="ORF">CATMQ487_16630</name>
</gene>
<proteinExistence type="inferred from homology"/>
<reference evidence="13" key="1">
    <citation type="submission" date="2022-04" db="EMBL/GenBank/DDBJ databases">
        <title>Whole genome sequence of Sphaerotilus sp. FB-5.</title>
        <authorList>
            <person name="Takeda M."/>
            <person name="Narihara S."/>
            <person name="Akimoto M."/>
            <person name="Akimoto R."/>
            <person name="Nishiyashiki S."/>
            <person name="Murakami T."/>
        </authorList>
    </citation>
    <scope>NUCLEOTIDE SEQUENCE</scope>
    <source>
        <strain evidence="13">FB-5</strain>
    </source>
</reference>